<feature type="region of interest" description="Disordered" evidence="1">
    <location>
        <begin position="58"/>
        <end position="96"/>
    </location>
</feature>
<gene>
    <name evidence="3" type="ORF">B0T10DRAFT_577337</name>
</gene>
<proteinExistence type="predicted"/>
<keyword evidence="2" id="KW-1133">Transmembrane helix</keyword>
<keyword evidence="2" id="KW-0472">Membrane</keyword>
<keyword evidence="4" id="KW-1185">Reference proteome</keyword>
<protein>
    <submittedName>
        <fullName evidence="3">Uncharacterized protein</fullName>
    </submittedName>
</protein>
<name>A0A9P8VYB9_9HYPO</name>
<evidence type="ECO:0000313" key="4">
    <source>
        <dbReference type="Proteomes" id="UP000777438"/>
    </source>
</evidence>
<keyword evidence="2" id="KW-0812">Transmembrane</keyword>
<accession>A0A9P8VYB9</accession>
<dbReference type="EMBL" id="JAGPYM010000019">
    <property type="protein sequence ID" value="KAH6884934.1"/>
    <property type="molecule type" value="Genomic_DNA"/>
</dbReference>
<reference evidence="3 4" key="1">
    <citation type="journal article" date="2021" name="Nat. Commun.">
        <title>Genetic determinants of endophytism in the Arabidopsis root mycobiome.</title>
        <authorList>
            <person name="Mesny F."/>
            <person name="Miyauchi S."/>
            <person name="Thiergart T."/>
            <person name="Pickel B."/>
            <person name="Atanasova L."/>
            <person name="Karlsson M."/>
            <person name="Huettel B."/>
            <person name="Barry K.W."/>
            <person name="Haridas S."/>
            <person name="Chen C."/>
            <person name="Bauer D."/>
            <person name="Andreopoulos W."/>
            <person name="Pangilinan J."/>
            <person name="LaButti K."/>
            <person name="Riley R."/>
            <person name="Lipzen A."/>
            <person name="Clum A."/>
            <person name="Drula E."/>
            <person name="Henrissat B."/>
            <person name="Kohler A."/>
            <person name="Grigoriev I.V."/>
            <person name="Martin F.M."/>
            <person name="Hacquard S."/>
        </authorList>
    </citation>
    <scope>NUCLEOTIDE SEQUENCE [LARGE SCALE GENOMIC DNA]</scope>
    <source>
        <strain evidence="3 4">MPI-CAGE-CH-0241</strain>
    </source>
</reference>
<sequence length="486" mass="54674">MLVRDMKRLSLFIGPTIVFLYLGVGFYRHSESAQSQLASWVDPGPVTVPSSVVEALTNGNSVDSPDDDRLFEPPLDLSPQQEVESPAPQTPQENIILPDPDENQSPNTDIIVGNSNPQHQEIFSISTLDRKFFSIDFGQIQGMNPNIIPHPTLQDTWIVVAQRVKDKDDKPSPWFTEIMCNAVFQDNVLRCLHPPYPLPVSATPGAQCDGDFAHMNFNIGPHDARVFFGPETPYIIFGSNSIFTCFGQFAQDFRMLVDSGFDRGGPAHFRLGTELQRPPPWSKLEKNWFLFWASDGQVYAHYDVAPKRTFALLGPDGSAGPDLGLGSAQSDEACLAKYLPKLASELESIHQATNSLKITMCRRQDPSCAPDEHNTFLFTIYQHKTYYSYHSVYEPYVMVFNQRAPFEIHAMSKKPVWIHGRERQHDKNTSDMFYVTSMSWKNRDLKYHGYLDDELLIGFGIEDVKSGGIDVLAGDILENIGLCNET</sequence>
<dbReference type="OrthoDB" id="2522565at2759"/>
<dbReference type="Proteomes" id="UP000777438">
    <property type="component" value="Unassembled WGS sequence"/>
</dbReference>
<dbReference type="AlphaFoldDB" id="A0A9P8VYB9"/>
<organism evidence="3 4">
    <name type="scientific">Thelonectria olida</name>
    <dbReference type="NCBI Taxonomy" id="1576542"/>
    <lineage>
        <taxon>Eukaryota</taxon>
        <taxon>Fungi</taxon>
        <taxon>Dikarya</taxon>
        <taxon>Ascomycota</taxon>
        <taxon>Pezizomycotina</taxon>
        <taxon>Sordariomycetes</taxon>
        <taxon>Hypocreomycetidae</taxon>
        <taxon>Hypocreales</taxon>
        <taxon>Nectriaceae</taxon>
        <taxon>Thelonectria</taxon>
    </lineage>
</organism>
<evidence type="ECO:0000256" key="1">
    <source>
        <dbReference type="SAM" id="MobiDB-lite"/>
    </source>
</evidence>
<evidence type="ECO:0000256" key="2">
    <source>
        <dbReference type="SAM" id="Phobius"/>
    </source>
</evidence>
<feature type="transmembrane region" description="Helical" evidence="2">
    <location>
        <begin position="9"/>
        <end position="27"/>
    </location>
</feature>
<evidence type="ECO:0000313" key="3">
    <source>
        <dbReference type="EMBL" id="KAH6884934.1"/>
    </source>
</evidence>
<comment type="caution">
    <text evidence="3">The sequence shown here is derived from an EMBL/GenBank/DDBJ whole genome shotgun (WGS) entry which is preliminary data.</text>
</comment>